<accession>A0AAV5TH74</accession>
<dbReference type="PANTHER" id="PTHR11157">
    <property type="entry name" value="FATTY ACID ACYL TRANSFERASE-RELATED"/>
    <property type="match status" value="1"/>
</dbReference>
<dbReference type="GO" id="GO:0030148">
    <property type="term" value="P:sphingolipid biosynthetic process"/>
    <property type="evidence" value="ECO:0007669"/>
    <property type="project" value="TreeGrafter"/>
</dbReference>
<evidence type="ECO:0000256" key="7">
    <source>
        <dbReference type="ARBA" id="ARBA00022989"/>
    </source>
</evidence>
<dbReference type="GO" id="GO:0034626">
    <property type="term" value="P:fatty acid elongation, polyunsaturated fatty acid"/>
    <property type="evidence" value="ECO:0007669"/>
    <property type="project" value="TreeGrafter"/>
</dbReference>
<keyword evidence="8 11" id="KW-0443">Lipid metabolism</keyword>
<dbReference type="InterPro" id="IPR002076">
    <property type="entry name" value="ELO_fam"/>
</dbReference>
<reference evidence="12" key="1">
    <citation type="submission" date="2023-10" db="EMBL/GenBank/DDBJ databases">
        <title>Genome assembly of Pristionchus species.</title>
        <authorList>
            <person name="Yoshida K."/>
            <person name="Sommer R.J."/>
        </authorList>
    </citation>
    <scope>NUCLEOTIDE SEQUENCE</scope>
    <source>
        <strain evidence="12">RS0144</strain>
    </source>
</reference>
<evidence type="ECO:0000256" key="10">
    <source>
        <dbReference type="ARBA" id="ARBA00023160"/>
    </source>
</evidence>
<evidence type="ECO:0000256" key="5">
    <source>
        <dbReference type="ARBA" id="ARBA00022692"/>
    </source>
</evidence>
<dbReference type="GO" id="GO:0034625">
    <property type="term" value="P:fatty acid elongation, monounsaturated fatty acid"/>
    <property type="evidence" value="ECO:0007669"/>
    <property type="project" value="TreeGrafter"/>
</dbReference>
<dbReference type="AlphaFoldDB" id="A0AAV5TH74"/>
<dbReference type="GO" id="GO:0005789">
    <property type="term" value="C:endoplasmic reticulum membrane"/>
    <property type="evidence" value="ECO:0007669"/>
    <property type="project" value="TreeGrafter"/>
</dbReference>
<dbReference type="InterPro" id="IPR030457">
    <property type="entry name" value="ELO_CS"/>
</dbReference>
<evidence type="ECO:0000256" key="2">
    <source>
        <dbReference type="ARBA" id="ARBA00005194"/>
    </source>
</evidence>
<evidence type="ECO:0000256" key="8">
    <source>
        <dbReference type="ARBA" id="ARBA00023098"/>
    </source>
</evidence>
<evidence type="ECO:0000256" key="1">
    <source>
        <dbReference type="ARBA" id="ARBA00004141"/>
    </source>
</evidence>
<evidence type="ECO:0000256" key="4">
    <source>
        <dbReference type="ARBA" id="ARBA00022679"/>
    </source>
</evidence>
<keyword evidence="13" id="KW-1185">Reference proteome</keyword>
<keyword evidence="5 11" id="KW-0812">Transmembrane</keyword>
<comment type="pathway">
    <text evidence="2">Lipid metabolism; fatty acid biosynthesis.</text>
</comment>
<comment type="caution">
    <text evidence="12">The sequence shown here is derived from an EMBL/GenBank/DDBJ whole genome shotgun (WGS) entry which is preliminary data.</text>
</comment>
<dbReference type="PROSITE" id="PS01188">
    <property type="entry name" value="ELO"/>
    <property type="match status" value="1"/>
</dbReference>
<keyword evidence="7 11" id="KW-1133">Transmembrane helix</keyword>
<comment type="catalytic activity">
    <reaction evidence="11">
        <text>a very-long-chain acyl-CoA + malonyl-CoA + H(+) = a very-long-chain 3-oxoacyl-CoA + CO2 + CoA</text>
        <dbReference type="Rhea" id="RHEA:32727"/>
        <dbReference type="ChEBI" id="CHEBI:15378"/>
        <dbReference type="ChEBI" id="CHEBI:16526"/>
        <dbReference type="ChEBI" id="CHEBI:57287"/>
        <dbReference type="ChEBI" id="CHEBI:57384"/>
        <dbReference type="ChEBI" id="CHEBI:90725"/>
        <dbReference type="ChEBI" id="CHEBI:90736"/>
        <dbReference type="EC" id="2.3.1.199"/>
    </reaction>
</comment>
<feature type="transmembrane region" description="Helical" evidence="11">
    <location>
        <begin position="86"/>
        <end position="105"/>
    </location>
</feature>
<keyword evidence="4 11" id="KW-0808">Transferase</keyword>
<feature type="transmembrane region" description="Helical" evidence="11">
    <location>
        <begin position="260"/>
        <end position="279"/>
    </location>
</feature>
<comment type="similarity">
    <text evidence="11">Belongs to the ELO family.</text>
</comment>
<organism evidence="12 13">
    <name type="scientific">Pristionchus entomophagus</name>
    <dbReference type="NCBI Taxonomy" id="358040"/>
    <lineage>
        <taxon>Eukaryota</taxon>
        <taxon>Metazoa</taxon>
        <taxon>Ecdysozoa</taxon>
        <taxon>Nematoda</taxon>
        <taxon>Chromadorea</taxon>
        <taxon>Rhabditida</taxon>
        <taxon>Rhabditina</taxon>
        <taxon>Diplogasteromorpha</taxon>
        <taxon>Diplogasteroidea</taxon>
        <taxon>Neodiplogasteridae</taxon>
        <taxon>Pristionchus</taxon>
    </lineage>
</organism>
<dbReference type="Pfam" id="PF01151">
    <property type="entry name" value="ELO"/>
    <property type="match status" value="1"/>
</dbReference>
<evidence type="ECO:0000313" key="12">
    <source>
        <dbReference type="EMBL" id="GMS93657.1"/>
    </source>
</evidence>
<feature type="transmembrane region" description="Helical" evidence="11">
    <location>
        <begin position="215"/>
        <end position="240"/>
    </location>
</feature>
<evidence type="ECO:0000256" key="9">
    <source>
        <dbReference type="ARBA" id="ARBA00023136"/>
    </source>
</evidence>
<dbReference type="GO" id="GO:0019367">
    <property type="term" value="P:fatty acid elongation, saturated fatty acid"/>
    <property type="evidence" value="ECO:0007669"/>
    <property type="project" value="TreeGrafter"/>
</dbReference>
<evidence type="ECO:0000313" key="13">
    <source>
        <dbReference type="Proteomes" id="UP001432027"/>
    </source>
</evidence>
<dbReference type="Proteomes" id="UP001432027">
    <property type="component" value="Unassembled WGS sequence"/>
</dbReference>
<keyword evidence="9 11" id="KW-0472">Membrane</keyword>
<dbReference type="GO" id="GO:0042761">
    <property type="term" value="P:very long-chain fatty acid biosynthetic process"/>
    <property type="evidence" value="ECO:0007669"/>
    <property type="project" value="TreeGrafter"/>
</dbReference>
<gene>
    <name evidence="12" type="ORF">PENTCL1PPCAC_15832</name>
</gene>
<name>A0AAV5TH74_9BILA</name>
<keyword evidence="3 11" id="KW-0444">Lipid biosynthesis</keyword>
<keyword evidence="10 11" id="KW-0275">Fatty acid biosynthesis</keyword>
<comment type="subcellular location">
    <subcellularLocation>
        <location evidence="1">Membrane</location>
        <topology evidence="1">Multi-pass membrane protein</topology>
    </subcellularLocation>
</comment>
<feature type="transmembrane region" description="Helical" evidence="11">
    <location>
        <begin position="185"/>
        <end position="203"/>
    </location>
</feature>
<dbReference type="GO" id="GO:0009922">
    <property type="term" value="F:fatty acid elongase activity"/>
    <property type="evidence" value="ECO:0007669"/>
    <property type="project" value="UniProtKB-EC"/>
</dbReference>
<sequence length="295" mass="34207">MNIAGAVYESLTTFEINRDNYTEVLSTYEYSFTLPFERFNGTYETCEFLQQYWQHTVTVSVVYFALIKSIQWAMRDRPAFDLQWPLILWNIGLAIFSMVGLIRFGEDFSESFINRGVYTTLCTMPAATGPAPYWSYLFLISKLVEMGDTLFIVLRKRPLIFLHYYHHVVVLIYTAHSGAERATPGRAFMAMNYAAHSLMYSYYAARAMGKRPPEMVSVAITTCQTIQMIVGVAISVWTLYIKTQLGWKCQQSIANLYLGFFIYFTFAFLFIQFFVNRYIKSKKIAAEKKEAKKLQ</sequence>
<evidence type="ECO:0000256" key="6">
    <source>
        <dbReference type="ARBA" id="ARBA00022832"/>
    </source>
</evidence>
<protein>
    <recommendedName>
        <fullName evidence="11">Elongation of very long chain fatty acids protein</fullName>
        <ecNumber evidence="11">2.3.1.199</ecNumber>
    </recommendedName>
    <alternativeName>
        <fullName evidence="11">Very-long-chain 3-oxoacyl-CoA synthase</fullName>
    </alternativeName>
</protein>
<keyword evidence="6 11" id="KW-0276">Fatty acid metabolism</keyword>
<evidence type="ECO:0000256" key="11">
    <source>
        <dbReference type="RuleBase" id="RU361115"/>
    </source>
</evidence>
<dbReference type="EMBL" id="BTSX01000004">
    <property type="protein sequence ID" value="GMS93657.1"/>
    <property type="molecule type" value="Genomic_DNA"/>
</dbReference>
<feature type="transmembrane region" description="Helical" evidence="11">
    <location>
        <begin position="161"/>
        <end position="179"/>
    </location>
</feature>
<proteinExistence type="inferred from homology"/>
<dbReference type="EC" id="2.3.1.199" evidence="11"/>
<evidence type="ECO:0000256" key="3">
    <source>
        <dbReference type="ARBA" id="ARBA00022516"/>
    </source>
</evidence>
<dbReference type="PANTHER" id="PTHR11157:SF156">
    <property type="entry name" value="FATTY ACID ELONGATION PROTEIN 4-RELATED"/>
    <property type="match status" value="1"/>
</dbReference>